<keyword evidence="3" id="KW-1185">Reference proteome</keyword>
<proteinExistence type="predicted"/>
<evidence type="ECO:0000259" key="1">
    <source>
        <dbReference type="PROSITE" id="PS00028"/>
    </source>
</evidence>
<evidence type="ECO:0000313" key="3">
    <source>
        <dbReference type="Proteomes" id="UP001345963"/>
    </source>
</evidence>
<feature type="domain" description="C2H2-type" evidence="1">
    <location>
        <begin position="272"/>
        <end position="293"/>
    </location>
</feature>
<gene>
    <name evidence="2" type="ORF">ATANTOWER_019326</name>
</gene>
<sequence>MTGHFNKAVCYGDYTIHRCGLSCRKQQHFHCLYCTATILRKRDLKVHLSCCHIKHTRTPPSPFSPVLEQDSDNSAWDPNLTVSIPTLSPKTLNQSLSLPTSASRSSSASFFNVPSCTIVDSSTKVVEVLPLRLTQIVLYMLPRDPLVPTCLEQPLNVAPHCSTDHDGIGAEENHIKMKTQDHGYGCKLVNAEVKKLHITVQRGRSLPPVKRCSCYPSQQYHCPFCGPGFFKPTKLSKIKIHMTGHFNKAVFYGDYTIHRCGLSCRKQQHFHCLYCTATILRKRDLKVHLSVCHTKYTRVPPTSDQEPDSFSIGTKCP</sequence>
<feature type="domain" description="C2H2-type" evidence="1">
    <location>
        <begin position="31"/>
        <end position="52"/>
    </location>
</feature>
<dbReference type="InterPro" id="IPR013087">
    <property type="entry name" value="Znf_C2H2_type"/>
</dbReference>
<organism evidence="2 3">
    <name type="scientific">Ataeniobius toweri</name>
    <dbReference type="NCBI Taxonomy" id="208326"/>
    <lineage>
        <taxon>Eukaryota</taxon>
        <taxon>Metazoa</taxon>
        <taxon>Chordata</taxon>
        <taxon>Craniata</taxon>
        <taxon>Vertebrata</taxon>
        <taxon>Euteleostomi</taxon>
        <taxon>Actinopterygii</taxon>
        <taxon>Neopterygii</taxon>
        <taxon>Teleostei</taxon>
        <taxon>Neoteleostei</taxon>
        <taxon>Acanthomorphata</taxon>
        <taxon>Ovalentaria</taxon>
        <taxon>Atherinomorphae</taxon>
        <taxon>Cyprinodontiformes</taxon>
        <taxon>Goodeidae</taxon>
        <taxon>Ataeniobius</taxon>
    </lineage>
</organism>
<reference evidence="2 3" key="1">
    <citation type="submission" date="2021-07" db="EMBL/GenBank/DDBJ databases">
        <authorList>
            <person name="Palmer J.M."/>
        </authorList>
    </citation>
    <scope>NUCLEOTIDE SEQUENCE [LARGE SCALE GENOMIC DNA]</scope>
    <source>
        <strain evidence="2 3">AT_MEX2019</strain>
        <tissue evidence="2">Muscle</tissue>
    </source>
</reference>
<comment type="caution">
    <text evidence="2">The sequence shown here is derived from an EMBL/GenBank/DDBJ whole genome shotgun (WGS) entry which is preliminary data.</text>
</comment>
<dbReference type="EMBL" id="JAHUTI010013876">
    <property type="protein sequence ID" value="MED6237127.1"/>
    <property type="molecule type" value="Genomic_DNA"/>
</dbReference>
<dbReference type="PANTHER" id="PTHR17609">
    <property type="entry name" value="HMG DOMAIN-CONTAINING PROTEIN 3"/>
    <property type="match status" value="1"/>
</dbReference>
<dbReference type="InterPro" id="IPR039598">
    <property type="entry name" value="HMGXB3"/>
</dbReference>
<protein>
    <recommendedName>
        <fullName evidence="1">C2H2-type domain-containing protein</fullName>
    </recommendedName>
</protein>
<dbReference type="SMART" id="SM00355">
    <property type="entry name" value="ZnF_C2H2"/>
    <property type="match status" value="3"/>
</dbReference>
<dbReference type="PROSITE" id="PS00028">
    <property type="entry name" value="ZINC_FINGER_C2H2_1"/>
    <property type="match status" value="2"/>
</dbReference>
<accession>A0ABU7AG89</accession>
<dbReference type="PANTHER" id="PTHR17609:SF3">
    <property type="entry name" value="SAP DOMAIN-CONTAINING PROTEIN"/>
    <property type="match status" value="1"/>
</dbReference>
<dbReference type="Proteomes" id="UP001345963">
    <property type="component" value="Unassembled WGS sequence"/>
</dbReference>
<name>A0ABU7AG89_9TELE</name>
<evidence type="ECO:0000313" key="2">
    <source>
        <dbReference type="EMBL" id="MED6237127.1"/>
    </source>
</evidence>